<dbReference type="KEGG" id="csq:CSCA_2116"/>
<evidence type="ECO:0000256" key="3">
    <source>
        <dbReference type="ARBA" id="ARBA00010088"/>
    </source>
</evidence>
<keyword evidence="12" id="KW-1185">Reference proteome</keyword>
<dbReference type="Pfam" id="PF00561">
    <property type="entry name" value="Abhydrolase_1"/>
    <property type="match status" value="1"/>
</dbReference>
<evidence type="ECO:0000256" key="1">
    <source>
        <dbReference type="ARBA" id="ARBA00001585"/>
    </source>
</evidence>
<keyword evidence="8 11" id="KW-0378">Hydrolase</keyword>
<feature type="domain" description="AB hydrolase-1" evidence="10">
    <location>
        <begin position="34"/>
        <end position="303"/>
    </location>
</feature>
<accession>A0A0E3GQV7</accession>
<dbReference type="GO" id="GO:0004177">
    <property type="term" value="F:aminopeptidase activity"/>
    <property type="evidence" value="ECO:0007669"/>
    <property type="project" value="UniProtKB-KW"/>
</dbReference>
<dbReference type="GO" id="GO:0005737">
    <property type="term" value="C:cytoplasm"/>
    <property type="evidence" value="ECO:0007669"/>
    <property type="project" value="UniProtKB-SubCell"/>
</dbReference>
<dbReference type="Proteomes" id="UP000033115">
    <property type="component" value="Chromosome"/>
</dbReference>
<protein>
    <recommendedName>
        <fullName evidence="4">prolyl aminopeptidase</fullName>
        <ecNumber evidence="4">3.4.11.5</ecNumber>
    </recommendedName>
    <alternativeName>
        <fullName evidence="9">Prolyl aminopeptidase</fullName>
    </alternativeName>
</protein>
<evidence type="ECO:0000256" key="6">
    <source>
        <dbReference type="ARBA" id="ARBA00022490"/>
    </source>
</evidence>
<sequence length="333" mass="38430">MKNKNNRSICSAEYVRINGIDQFLFHLGTRFDNPVMLFLHGGPGSVESLFTGIFQDRWEEIYTVVHWDQRGAGKTLTRNPDKLPTIELMLQDLFEVIQYLKKEYNKKKIVIFGHSWGSVLGSIFIKKHPEEVEYYIGAGQVVSMVENEQVAYNKVKETIEQLGDKKSLKKLKSIGEYPGSKIVFDKEFLRKCTIVRKLQDKYKLGVEIGIDIWMAMFKSPIFKFSDIIAFMKIFKVNSKVHSFLGDFNLRTESKEYKVPVYYILGERDWQAPCVIAEDYFKDIKAPNKEIFVIPDAGHFLMMDQTDLVFDALSAINKKESGYPIATIANPLFL</sequence>
<proteinExistence type="inferred from homology"/>
<dbReference type="GO" id="GO:0006508">
    <property type="term" value="P:proteolysis"/>
    <property type="evidence" value="ECO:0007669"/>
    <property type="project" value="UniProtKB-KW"/>
</dbReference>
<evidence type="ECO:0000256" key="8">
    <source>
        <dbReference type="ARBA" id="ARBA00022801"/>
    </source>
</evidence>
<dbReference type="Gene3D" id="3.40.50.1820">
    <property type="entry name" value="alpha/beta hydrolase"/>
    <property type="match status" value="1"/>
</dbReference>
<evidence type="ECO:0000313" key="11">
    <source>
        <dbReference type="EMBL" id="AKA69241.1"/>
    </source>
</evidence>
<dbReference type="InterPro" id="IPR005944">
    <property type="entry name" value="Pro_iminopeptidase"/>
</dbReference>
<dbReference type="EMBL" id="CP009933">
    <property type="protein sequence ID" value="AKA69241.1"/>
    <property type="molecule type" value="Genomic_DNA"/>
</dbReference>
<comment type="similarity">
    <text evidence="3">Belongs to the peptidase S33 family.</text>
</comment>
<dbReference type="PANTHER" id="PTHR43722:SF1">
    <property type="entry name" value="PROLINE IMINOPEPTIDASE"/>
    <property type="match status" value="1"/>
</dbReference>
<evidence type="ECO:0000256" key="7">
    <source>
        <dbReference type="ARBA" id="ARBA00022670"/>
    </source>
</evidence>
<comment type="subcellular location">
    <subcellularLocation>
        <location evidence="2">Cytoplasm</location>
    </subcellularLocation>
</comment>
<dbReference type="EC" id="3.4.11.5" evidence="4"/>
<comment type="catalytic activity">
    <reaction evidence="1">
        <text>Release of N-terminal proline from a peptide.</text>
        <dbReference type="EC" id="3.4.11.5"/>
    </reaction>
</comment>
<name>A0A0E3GQV7_CLOSL</name>
<evidence type="ECO:0000256" key="2">
    <source>
        <dbReference type="ARBA" id="ARBA00004496"/>
    </source>
</evidence>
<organism evidence="11 12">
    <name type="scientific">Clostridium scatologenes</name>
    <dbReference type="NCBI Taxonomy" id="1548"/>
    <lineage>
        <taxon>Bacteria</taxon>
        <taxon>Bacillati</taxon>
        <taxon>Bacillota</taxon>
        <taxon>Clostridia</taxon>
        <taxon>Eubacteriales</taxon>
        <taxon>Clostridiaceae</taxon>
        <taxon>Clostridium</taxon>
    </lineage>
</organism>
<dbReference type="RefSeq" id="WP_029163271.1">
    <property type="nucleotide sequence ID" value="NZ_CP009933.1"/>
</dbReference>
<dbReference type="InterPro" id="IPR029058">
    <property type="entry name" value="AB_hydrolase_fold"/>
</dbReference>
<dbReference type="HOGENOM" id="CLU_049285_1_1_9"/>
<evidence type="ECO:0000256" key="5">
    <source>
        <dbReference type="ARBA" id="ARBA00022438"/>
    </source>
</evidence>
<evidence type="ECO:0000256" key="9">
    <source>
        <dbReference type="ARBA" id="ARBA00029605"/>
    </source>
</evidence>
<dbReference type="AlphaFoldDB" id="A0A0E3GQV7"/>
<dbReference type="SUPFAM" id="SSF53474">
    <property type="entry name" value="alpha/beta-Hydrolases"/>
    <property type="match status" value="1"/>
</dbReference>
<reference evidence="11 12" key="1">
    <citation type="journal article" date="2015" name="J. Biotechnol.">
        <title>Complete genome sequence of a malodorant-producing acetogen, Clostridium scatologenes ATCC 25775(T).</title>
        <authorList>
            <person name="Zhu Z."/>
            <person name="Guo T."/>
            <person name="Zheng H."/>
            <person name="Song T."/>
            <person name="Ouyang P."/>
            <person name="Xie J."/>
        </authorList>
    </citation>
    <scope>NUCLEOTIDE SEQUENCE [LARGE SCALE GENOMIC DNA]</scope>
    <source>
        <strain evidence="11 12">ATCC 25775</strain>
    </source>
</reference>
<evidence type="ECO:0000256" key="4">
    <source>
        <dbReference type="ARBA" id="ARBA00012568"/>
    </source>
</evidence>
<dbReference type="InterPro" id="IPR000073">
    <property type="entry name" value="AB_hydrolase_1"/>
</dbReference>
<dbReference type="PRINTS" id="PR00793">
    <property type="entry name" value="PROAMNOPTASE"/>
</dbReference>
<keyword evidence="5" id="KW-0031">Aminopeptidase</keyword>
<keyword evidence="6" id="KW-0963">Cytoplasm</keyword>
<dbReference type="PANTHER" id="PTHR43722">
    <property type="entry name" value="PROLINE IMINOPEPTIDASE"/>
    <property type="match status" value="1"/>
</dbReference>
<keyword evidence="7" id="KW-0645">Protease</keyword>
<evidence type="ECO:0000259" key="10">
    <source>
        <dbReference type="Pfam" id="PF00561"/>
    </source>
</evidence>
<gene>
    <name evidence="11" type="ORF">CSCA_2116</name>
</gene>
<evidence type="ECO:0000313" key="12">
    <source>
        <dbReference type="Proteomes" id="UP000033115"/>
    </source>
</evidence>
<dbReference type="STRING" id="1548.CSCA_2116"/>
<dbReference type="InterPro" id="IPR002410">
    <property type="entry name" value="Peptidase_S33"/>
</dbReference>